<feature type="region of interest" description="Disordered" evidence="1">
    <location>
        <begin position="1"/>
        <end position="180"/>
    </location>
</feature>
<evidence type="ECO:0000313" key="3">
    <source>
        <dbReference type="EMBL" id="TCK25115.1"/>
    </source>
</evidence>
<dbReference type="InterPro" id="IPR043763">
    <property type="entry name" value="DUF5709"/>
</dbReference>
<proteinExistence type="predicted"/>
<feature type="domain" description="DUF5709" evidence="2">
    <location>
        <begin position="86"/>
        <end position="131"/>
    </location>
</feature>
<evidence type="ECO:0000313" key="4">
    <source>
        <dbReference type="Proteomes" id="UP000295560"/>
    </source>
</evidence>
<keyword evidence="4" id="KW-1185">Reference proteome</keyword>
<evidence type="ECO:0000256" key="1">
    <source>
        <dbReference type="SAM" id="MobiDB-lite"/>
    </source>
</evidence>
<dbReference type="EMBL" id="SMFZ01000001">
    <property type="protein sequence ID" value="TCK25115.1"/>
    <property type="molecule type" value="Genomic_DNA"/>
</dbReference>
<dbReference type="AlphaFoldDB" id="A0A4R1HVT4"/>
<feature type="compositionally biased region" description="Acidic residues" evidence="1">
    <location>
        <begin position="162"/>
        <end position="180"/>
    </location>
</feature>
<gene>
    <name evidence="3" type="ORF">EV378_0913</name>
</gene>
<organism evidence="3 4">
    <name type="scientific">Pseudonocardia endophytica</name>
    <dbReference type="NCBI Taxonomy" id="401976"/>
    <lineage>
        <taxon>Bacteria</taxon>
        <taxon>Bacillati</taxon>
        <taxon>Actinomycetota</taxon>
        <taxon>Actinomycetes</taxon>
        <taxon>Pseudonocardiales</taxon>
        <taxon>Pseudonocardiaceae</taxon>
        <taxon>Pseudonocardia</taxon>
    </lineage>
</organism>
<name>A0A4R1HVT4_PSEEN</name>
<comment type="caution">
    <text evidence="3">The sequence shown here is derived from an EMBL/GenBank/DDBJ whole genome shotgun (WGS) entry which is preliminary data.</text>
</comment>
<accession>A0A4R1HVT4</accession>
<dbReference type="OrthoDB" id="3212066at2"/>
<reference evidence="3 4" key="1">
    <citation type="submission" date="2019-03" db="EMBL/GenBank/DDBJ databases">
        <title>Sequencing the genomes of 1000 actinobacteria strains.</title>
        <authorList>
            <person name="Klenk H.-P."/>
        </authorList>
    </citation>
    <scope>NUCLEOTIDE SEQUENCE [LARGE SCALE GENOMIC DNA]</scope>
    <source>
        <strain evidence="3 4">DSM 44969</strain>
    </source>
</reference>
<feature type="compositionally biased region" description="Basic and acidic residues" evidence="1">
    <location>
        <begin position="63"/>
        <end position="79"/>
    </location>
</feature>
<protein>
    <recommendedName>
        <fullName evidence="2">DUF5709 domain-containing protein</fullName>
    </recommendedName>
</protein>
<dbReference type="Proteomes" id="UP000295560">
    <property type="component" value="Unassembled WGS sequence"/>
</dbReference>
<evidence type="ECO:0000259" key="2">
    <source>
        <dbReference type="Pfam" id="PF18970"/>
    </source>
</evidence>
<sequence>MTAADRPAETPDPQPEEPDLASALQLDTDEALTGPSDTDPLDAGYVPPDRPYGVDDNAVTPAGEREGESHEDRIDRELPDVEPGGDPDRSGRIVGAETGADGEVTVDGAGTEVGVDGGAASAEEAAVHDVDASLEPVVDDRPVGDPEVSADLDADADHANEAEADAEWDAVDDPDFGPDA</sequence>
<dbReference type="Pfam" id="PF18970">
    <property type="entry name" value="DUF5709"/>
    <property type="match status" value="1"/>
</dbReference>
<dbReference type="RefSeq" id="WP_132421455.1">
    <property type="nucleotide sequence ID" value="NZ_SMFZ01000001.1"/>
</dbReference>